<accession>A0A8B8F2U9</accession>
<dbReference type="PANTHER" id="PTHR13233">
    <property type="entry name" value="MICROSPHERULE PROTEIN 1"/>
    <property type="match status" value="1"/>
</dbReference>
<dbReference type="OrthoDB" id="10262769at2759"/>
<dbReference type="AlphaFoldDB" id="A0A8B8F2U9"/>
<dbReference type="Pfam" id="PF00498">
    <property type="entry name" value="FHA"/>
    <property type="match status" value="1"/>
</dbReference>
<dbReference type="Pfam" id="PF13325">
    <property type="entry name" value="MCRS_N"/>
    <property type="match status" value="1"/>
</dbReference>
<evidence type="ECO:0000259" key="3">
    <source>
        <dbReference type="PROSITE" id="PS50006"/>
    </source>
</evidence>
<gene>
    <name evidence="5" type="primary">LOC112679498</name>
</gene>
<dbReference type="InterPro" id="IPR025999">
    <property type="entry name" value="MCRS_N"/>
</dbReference>
<dbReference type="PANTHER" id="PTHR13233:SF0">
    <property type="entry name" value="MICROSPHERULE PROTEIN 1"/>
    <property type="match status" value="1"/>
</dbReference>
<sequence>MSSNINLNDSSAAAMEDSSKRRSSRSIKRRKFDDELVESSLGAAFGSPLPKTQRTRTQSLNMSTSTEMENIMSPVHSVPETVIANITPSTSTTQPRKVPSNRTPLGTTSTLNPFTSVPSTSTVVSSSNRNRSRKQKNLNKDLGRWKPTDDLMLIHSVLQTNNLPLVHRGVKFSCRFTLKEISQRWYALLYDPIISRLAVSAMRNLHPETIANIESKALYSIAEEDILATIQSNSNPTIETFQELLNQNPNVFHRRRTAKILMFHWQLMKRYSLLSDQCSALENPIPIPLMSSLEDRNIHILNNEQEVTTMTSEHIPTFAECEDLLNDQHLLVERPDPVLERHLTLTNKKIKKEIKVLEDEIPRAQVLVFPMTGINPVEFEPQTLAVLRGRLVRYLMRSREITIGRSSKYMPVDVDLKLEGPAWKISRRQATIRLRNSGDFVIGCDGKKCLYVDGKPIVAGCRGRLNHNSVVEIAGLRFLFLINHQLINTIKQEAFQQNQVQLPVQIVNQTPQKQINQKSQKTTVTKAEKPQLSIEQQQQQQKMLDEKQKQKMEEQQNRILEDQRQKILQQQQDELEQQLKLLEAEEEQHNQRLQNSQ</sequence>
<proteinExistence type="predicted"/>
<dbReference type="GO" id="GO:0002151">
    <property type="term" value="F:G-quadruplex RNA binding"/>
    <property type="evidence" value="ECO:0007669"/>
    <property type="project" value="InterPro"/>
</dbReference>
<dbReference type="RefSeq" id="XP_025405109.1">
    <property type="nucleotide sequence ID" value="XM_025549324.1"/>
</dbReference>
<feature type="compositionally biased region" description="Polar residues" evidence="2">
    <location>
        <begin position="512"/>
        <end position="525"/>
    </location>
</feature>
<evidence type="ECO:0000313" key="4">
    <source>
        <dbReference type="Proteomes" id="UP000694846"/>
    </source>
</evidence>
<feature type="region of interest" description="Disordered" evidence="2">
    <location>
        <begin position="1"/>
        <end position="28"/>
    </location>
</feature>
<dbReference type="GO" id="GO:0045944">
    <property type="term" value="P:positive regulation of transcription by RNA polymerase II"/>
    <property type="evidence" value="ECO:0007669"/>
    <property type="project" value="TreeGrafter"/>
</dbReference>
<organism evidence="4 5">
    <name type="scientific">Sipha flava</name>
    <name type="common">yellow sugarcane aphid</name>
    <dbReference type="NCBI Taxonomy" id="143950"/>
    <lineage>
        <taxon>Eukaryota</taxon>
        <taxon>Metazoa</taxon>
        <taxon>Ecdysozoa</taxon>
        <taxon>Arthropoda</taxon>
        <taxon>Hexapoda</taxon>
        <taxon>Insecta</taxon>
        <taxon>Pterygota</taxon>
        <taxon>Neoptera</taxon>
        <taxon>Paraneoptera</taxon>
        <taxon>Hemiptera</taxon>
        <taxon>Sternorrhyncha</taxon>
        <taxon>Aphidomorpha</taxon>
        <taxon>Aphidoidea</taxon>
        <taxon>Aphididae</taxon>
        <taxon>Sipha</taxon>
    </lineage>
</organism>
<dbReference type="InterPro" id="IPR037912">
    <property type="entry name" value="MCRS1"/>
</dbReference>
<feature type="domain" description="FHA" evidence="3">
    <location>
        <begin position="401"/>
        <end position="457"/>
    </location>
</feature>
<dbReference type="SUPFAM" id="SSF49879">
    <property type="entry name" value="SMAD/FHA domain"/>
    <property type="match status" value="1"/>
</dbReference>
<feature type="region of interest" description="Disordered" evidence="2">
    <location>
        <begin position="87"/>
        <end position="143"/>
    </location>
</feature>
<keyword evidence="4" id="KW-1185">Reference proteome</keyword>
<reference evidence="5" key="1">
    <citation type="submission" date="2025-08" db="UniProtKB">
        <authorList>
            <consortium name="RefSeq"/>
        </authorList>
    </citation>
    <scope>IDENTIFICATION</scope>
    <source>
        <tissue evidence="5">Whole body</tissue>
    </source>
</reference>
<dbReference type="SMART" id="SM00240">
    <property type="entry name" value="FHA"/>
    <property type="match status" value="1"/>
</dbReference>
<dbReference type="GeneID" id="112679498"/>
<dbReference type="CDD" id="cd22687">
    <property type="entry name" value="FHA_MCRS1"/>
    <property type="match status" value="1"/>
</dbReference>
<feature type="compositionally biased region" description="Basic and acidic residues" evidence="2">
    <location>
        <begin position="543"/>
        <end position="558"/>
    </location>
</feature>
<protein>
    <submittedName>
        <fullName evidence="5">Microspherule protein 1-like</fullName>
    </submittedName>
</protein>
<dbReference type="Proteomes" id="UP000694846">
    <property type="component" value="Unplaced"/>
</dbReference>
<name>A0A8B8F2U9_9HEMI</name>
<dbReference type="GO" id="GO:0044545">
    <property type="term" value="C:NSL complex"/>
    <property type="evidence" value="ECO:0007669"/>
    <property type="project" value="TreeGrafter"/>
</dbReference>
<dbReference type="InterPro" id="IPR000253">
    <property type="entry name" value="FHA_dom"/>
</dbReference>
<dbReference type="GO" id="GO:0071339">
    <property type="term" value="C:MLL1 complex"/>
    <property type="evidence" value="ECO:0007669"/>
    <property type="project" value="InterPro"/>
</dbReference>
<feature type="compositionally biased region" description="Low complexity" evidence="2">
    <location>
        <begin position="112"/>
        <end position="129"/>
    </location>
</feature>
<feature type="compositionally biased region" description="Polar residues" evidence="2">
    <location>
        <begin position="1"/>
        <end position="11"/>
    </location>
</feature>
<dbReference type="PROSITE" id="PS50006">
    <property type="entry name" value="FHA_DOMAIN"/>
    <property type="match status" value="1"/>
</dbReference>
<dbReference type="GO" id="GO:0031011">
    <property type="term" value="C:Ino80 complex"/>
    <property type="evidence" value="ECO:0007669"/>
    <property type="project" value="InterPro"/>
</dbReference>
<feature type="compositionally biased region" description="Polar residues" evidence="2">
    <location>
        <begin position="87"/>
        <end position="111"/>
    </location>
</feature>
<feature type="coiled-coil region" evidence="1">
    <location>
        <begin position="340"/>
        <end position="367"/>
    </location>
</feature>
<evidence type="ECO:0000313" key="5">
    <source>
        <dbReference type="RefSeq" id="XP_025405109.1"/>
    </source>
</evidence>
<evidence type="ECO:0000256" key="1">
    <source>
        <dbReference type="SAM" id="Coils"/>
    </source>
</evidence>
<dbReference type="Gene3D" id="2.60.200.20">
    <property type="match status" value="1"/>
</dbReference>
<keyword evidence="1" id="KW-0175">Coiled coil</keyword>
<dbReference type="InterPro" id="IPR008984">
    <property type="entry name" value="SMAD_FHA_dom_sf"/>
</dbReference>
<evidence type="ECO:0000256" key="2">
    <source>
        <dbReference type="SAM" id="MobiDB-lite"/>
    </source>
</evidence>
<feature type="region of interest" description="Disordered" evidence="2">
    <location>
        <begin position="512"/>
        <end position="558"/>
    </location>
</feature>